<dbReference type="Gene3D" id="1.10.220.20">
    <property type="match status" value="1"/>
</dbReference>
<dbReference type="Gene3D" id="1.10.1000.11">
    <property type="entry name" value="Arf Nucleotide-binding Site Opener,domain 2"/>
    <property type="match status" value="1"/>
</dbReference>
<dbReference type="CDD" id="cd20267">
    <property type="entry name" value="Complex1_LYR_LYRM7"/>
    <property type="match status" value="1"/>
</dbReference>
<feature type="domain" description="SEC7" evidence="2">
    <location>
        <begin position="817"/>
        <end position="1009"/>
    </location>
</feature>
<dbReference type="InterPro" id="IPR023394">
    <property type="entry name" value="Sec7_C_sf"/>
</dbReference>
<dbReference type="EMBL" id="JAANIT010001006">
    <property type="protein sequence ID" value="KAG1542863.1"/>
    <property type="molecule type" value="Genomic_DNA"/>
</dbReference>
<dbReference type="InterPro" id="IPR000904">
    <property type="entry name" value="Sec7_dom"/>
</dbReference>
<evidence type="ECO:0000313" key="3">
    <source>
        <dbReference type="EMBL" id="KAG1542863.1"/>
    </source>
</evidence>
<dbReference type="Pfam" id="PF01369">
    <property type="entry name" value="Sec7"/>
    <property type="match status" value="1"/>
</dbReference>
<feature type="region of interest" description="Disordered" evidence="1">
    <location>
        <begin position="475"/>
        <end position="524"/>
    </location>
</feature>
<organism evidence="3 4">
    <name type="scientific">Rhizopus oryzae</name>
    <name type="common">Mucormycosis agent</name>
    <name type="synonym">Rhizopus arrhizus var. delemar</name>
    <dbReference type="NCBI Taxonomy" id="64495"/>
    <lineage>
        <taxon>Eukaryota</taxon>
        <taxon>Fungi</taxon>
        <taxon>Fungi incertae sedis</taxon>
        <taxon>Mucoromycota</taxon>
        <taxon>Mucoromycotina</taxon>
        <taxon>Mucoromycetes</taxon>
        <taxon>Mucorales</taxon>
        <taxon>Mucorineae</taxon>
        <taxon>Rhizopodaceae</taxon>
        <taxon>Rhizopus</taxon>
    </lineage>
</organism>
<dbReference type="SUPFAM" id="SSF48425">
    <property type="entry name" value="Sec7 domain"/>
    <property type="match status" value="1"/>
</dbReference>
<dbReference type="GO" id="GO:0005085">
    <property type="term" value="F:guanyl-nucleotide exchange factor activity"/>
    <property type="evidence" value="ECO:0007669"/>
    <property type="project" value="InterPro"/>
</dbReference>
<dbReference type="PANTHER" id="PTHR10663">
    <property type="entry name" value="GUANYL-NUCLEOTIDE EXCHANGE FACTOR"/>
    <property type="match status" value="1"/>
</dbReference>
<feature type="compositionally biased region" description="Polar residues" evidence="1">
    <location>
        <begin position="488"/>
        <end position="524"/>
    </location>
</feature>
<dbReference type="GO" id="GO:0032012">
    <property type="term" value="P:regulation of ARF protein signal transduction"/>
    <property type="evidence" value="ECO:0007669"/>
    <property type="project" value="InterPro"/>
</dbReference>
<dbReference type="SMART" id="SM00222">
    <property type="entry name" value="Sec7"/>
    <property type="match status" value="1"/>
</dbReference>
<dbReference type="GO" id="GO:0034551">
    <property type="term" value="P:mitochondrial respiratory chain complex III assembly"/>
    <property type="evidence" value="ECO:0007669"/>
    <property type="project" value="InterPro"/>
</dbReference>
<reference evidence="3" key="1">
    <citation type="journal article" date="2020" name="Microb. Genom.">
        <title>Genetic diversity of clinical and environmental Mucorales isolates obtained from an investigation of mucormycosis cases among solid organ transplant recipients.</title>
        <authorList>
            <person name="Nguyen M.H."/>
            <person name="Kaul D."/>
            <person name="Muto C."/>
            <person name="Cheng S.J."/>
            <person name="Richter R.A."/>
            <person name="Bruno V.M."/>
            <person name="Liu G."/>
            <person name="Beyhan S."/>
            <person name="Sundermann A.J."/>
            <person name="Mounaud S."/>
            <person name="Pasculle A.W."/>
            <person name="Nierman W.C."/>
            <person name="Driscoll E."/>
            <person name="Cumbie R."/>
            <person name="Clancy C.J."/>
            <person name="Dupont C.L."/>
        </authorList>
    </citation>
    <scope>NUCLEOTIDE SEQUENCE</scope>
    <source>
        <strain evidence="3">GL16</strain>
    </source>
</reference>
<dbReference type="PANTHER" id="PTHR10663:SF388">
    <property type="entry name" value="GOLGI-SPECIFIC BREFELDIN A-RESISTANCE GUANINE NUCLEOTIDE EXCHANGE FACTOR 1"/>
    <property type="match status" value="1"/>
</dbReference>
<gene>
    <name evidence="3" type="ORF">G6F51_007023</name>
</gene>
<dbReference type="InterPro" id="IPR045298">
    <property type="entry name" value="Complex1_LYR_LYRM7"/>
</dbReference>
<dbReference type="PROSITE" id="PS50190">
    <property type="entry name" value="SEC7"/>
    <property type="match status" value="1"/>
</dbReference>
<evidence type="ECO:0000259" key="2">
    <source>
        <dbReference type="PROSITE" id="PS50190"/>
    </source>
</evidence>
<protein>
    <recommendedName>
        <fullName evidence="2">SEC7 domain-containing protein</fullName>
    </recommendedName>
</protein>
<accession>A0A9P6Y9L6</accession>
<name>A0A9P6Y9L6_RHIOR</name>
<dbReference type="GO" id="GO:0016192">
    <property type="term" value="P:vesicle-mediated transport"/>
    <property type="evidence" value="ECO:0007669"/>
    <property type="project" value="UniProtKB-ARBA"/>
</dbReference>
<sequence length="1435" mass="161184">MSIQPSKQAVLHAYRSLLKTQKQVFASDYRAIEAARKETHARFIQNKDETNTDILEEKLALAQQVEVLLKRNVIQGVDQGDNTFKLRITKDTELGDNDSIKKAKNINLAEQLMNSRYSTNSTSPLMTPAPTSSSPSRQQTSSSHHRNEPIRKPKSDQTLVVWPTVKEGKEQEEKPAWWILSKEDEDGFHSVGGLLFLFGFLFPPLWWLGSFWPKQPGEKGVHLKRQSANSSKISTFAVSLKSEASWFQIIHAEITAVTSAMRKHARWSGMNVSNIRMGNLGNTMGLRSGRVKTRDSSLKEGDPLLEGFIKLKQHLESVQDVKDVDAVELVSPFLEVICSGNTTGSVAATALASIEKFLQYNILNIQSPNIAHAMNTLTSSASGCKFEASDTISDELVLLRMLQVLEMALISECGQVLSDEAVCEIMESGLSMCCQKRLSEMLRKLAEHSMIKMIIAIFERLKSLEDDLLLTESLSTDEPADPVHMNTPKDTSSLDVSIQQQPTIEESKNQGNKPTNNKEIYTTSPITEATVLPTASEQSVHPKPYGIPTIQEVLRVLISLLNPHEHKHTDSMRMMALGLLNIAFEVGGRSIGRFEILRSLVTDDFCKYVFQLAKTDFVPLLSLSLRVIATAFDALGSHLKLQQELFLFFLVQKLSPPTGAGSRSVLVDVDEEGHISFLSPKPNITDPISDTRSSSPNMFLGKSTDKNGKNSNYTDRTALSPEVRELLLENLLQFVRRETFMIDLWYNYDCDVTCGDLFEELIQFLCKNSFPDPLSYSTTNYHSLCLDTICMFVAQMTERTLNKDIPNDNHELIKAEELLERKRRKRLILEGAGRFNESPKKGIEFLLENGIITADENGNINKSLSNFLQSTQQLDKKALGEYIGRPENLELLQVYMRQFDFKNKRMDEALRMVLETFRLPGEAQQILRVTDTFAETFFETGAPEIDNIEAAQVLAYSIIMLNTDQHNPQVRHQSRMSVDQYIRNLSGVNNNGNFPQDYLTAIYQAIQQDEILMPEEHEGLLGFNYAWKQLQHRSSITGLFERCRTSDYDHAMFKLVWRPLVAAVSCAFNTAQDDDTLERAITGFRHCATLAAHFGLCEAFDSIVVNLATTTGLLDNPTSPVPDPIVDVAGQKYVVSKLAVRFGRNYKGQLAAVVLFAVVTRHGDPLRKGWTKVLQIIRNLFLNSLLPNSMLIVEDFVSGTTDIPLKPKMPKPSKQQNRRDGSLLSTLSSYLLSPYSNDEAYSRDPTEEEVEMTMCAVDCVSACKLQELFIDITSLSLETQKSLLAAIRTVGYDKEIMEKSKETIEYDPAAVLFLEFMVTITIRNASRIESLWSNATDYIFGILKFGEKQSSLVVERTVVGLLRLCICAAARKVMLEEILECLRLIRDFPPSVAQAAAQQTMSGVFSLSSANSEYIENKEFLNLIIEVKEKTLGYL</sequence>
<feature type="region of interest" description="Disordered" evidence="1">
    <location>
        <begin position="118"/>
        <end position="159"/>
    </location>
</feature>
<proteinExistence type="predicted"/>
<dbReference type="InterPro" id="IPR032691">
    <property type="entry name" value="Mon2/Sec7/BIG1-like_HUS"/>
</dbReference>
<dbReference type="InterPro" id="IPR035999">
    <property type="entry name" value="Sec7_dom_sf"/>
</dbReference>
<dbReference type="OrthoDB" id="10258608at2759"/>
<evidence type="ECO:0000256" key="1">
    <source>
        <dbReference type="SAM" id="MobiDB-lite"/>
    </source>
</evidence>
<dbReference type="GO" id="GO:0005794">
    <property type="term" value="C:Golgi apparatus"/>
    <property type="evidence" value="ECO:0007669"/>
    <property type="project" value="UniProtKB-ARBA"/>
</dbReference>
<evidence type="ECO:0000313" key="4">
    <source>
        <dbReference type="Proteomes" id="UP000717996"/>
    </source>
</evidence>
<feature type="compositionally biased region" description="Low complexity" evidence="1">
    <location>
        <begin position="121"/>
        <end position="142"/>
    </location>
</feature>
<dbReference type="Proteomes" id="UP000717996">
    <property type="component" value="Unassembled WGS sequence"/>
</dbReference>
<dbReference type="GO" id="GO:0005739">
    <property type="term" value="C:mitochondrion"/>
    <property type="evidence" value="ECO:0007669"/>
    <property type="project" value="GOC"/>
</dbReference>
<feature type="compositionally biased region" description="Basic and acidic residues" evidence="1">
    <location>
        <begin position="145"/>
        <end position="155"/>
    </location>
</feature>
<dbReference type="Pfam" id="PF12783">
    <property type="entry name" value="Sec7-like_HUS"/>
    <property type="match status" value="1"/>
</dbReference>
<dbReference type="CDD" id="cd00171">
    <property type="entry name" value="Sec7"/>
    <property type="match status" value="1"/>
</dbReference>
<comment type="caution">
    <text evidence="3">The sequence shown here is derived from an EMBL/GenBank/DDBJ whole genome shotgun (WGS) entry which is preliminary data.</text>
</comment>